<dbReference type="Pfam" id="PF08031">
    <property type="entry name" value="BBE"/>
    <property type="match status" value="1"/>
</dbReference>
<organism evidence="7 8">
    <name type="scientific">Frondihabitans peucedani</name>
    <dbReference type="NCBI Taxonomy" id="598626"/>
    <lineage>
        <taxon>Bacteria</taxon>
        <taxon>Bacillati</taxon>
        <taxon>Actinomycetota</taxon>
        <taxon>Actinomycetes</taxon>
        <taxon>Micrococcales</taxon>
        <taxon>Microbacteriaceae</taxon>
        <taxon>Frondihabitans</taxon>
    </lineage>
</organism>
<evidence type="ECO:0000256" key="2">
    <source>
        <dbReference type="ARBA" id="ARBA00005466"/>
    </source>
</evidence>
<dbReference type="SUPFAM" id="SSF56176">
    <property type="entry name" value="FAD-binding/transporter-associated domain-like"/>
    <property type="match status" value="1"/>
</dbReference>
<dbReference type="InterPro" id="IPR050416">
    <property type="entry name" value="FAD-linked_Oxidoreductase"/>
</dbReference>
<name>A0ABP8DYW2_9MICO</name>
<dbReference type="RefSeq" id="WP_344793658.1">
    <property type="nucleotide sequence ID" value="NZ_BAABAU010000001.1"/>
</dbReference>
<dbReference type="InterPro" id="IPR006094">
    <property type="entry name" value="Oxid_FAD_bind_N"/>
</dbReference>
<comment type="caution">
    <text evidence="7">The sequence shown here is derived from an EMBL/GenBank/DDBJ whole genome shotgun (WGS) entry which is preliminary data.</text>
</comment>
<protein>
    <submittedName>
        <fullName evidence="7">FAD-binding oxidoreductase</fullName>
    </submittedName>
</protein>
<dbReference type="Proteomes" id="UP001501594">
    <property type="component" value="Unassembled WGS sequence"/>
</dbReference>
<accession>A0ABP8DYW2</accession>
<dbReference type="InterPro" id="IPR012951">
    <property type="entry name" value="BBE"/>
</dbReference>
<keyword evidence="8" id="KW-1185">Reference proteome</keyword>
<dbReference type="InterPro" id="IPR036318">
    <property type="entry name" value="FAD-bd_PCMH-like_sf"/>
</dbReference>
<dbReference type="InterPro" id="IPR006093">
    <property type="entry name" value="Oxy_OxRdtase_FAD_BS"/>
</dbReference>
<evidence type="ECO:0000313" key="7">
    <source>
        <dbReference type="EMBL" id="GAA4265107.1"/>
    </source>
</evidence>
<dbReference type="PROSITE" id="PS51387">
    <property type="entry name" value="FAD_PCMH"/>
    <property type="match status" value="1"/>
</dbReference>
<feature type="domain" description="FAD-binding PCMH-type" evidence="6">
    <location>
        <begin position="87"/>
        <end position="265"/>
    </location>
</feature>
<dbReference type="InterPro" id="IPR016166">
    <property type="entry name" value="FAD-bd_PCMH"/>
</dbReference>
<sequence>MPLDTSGPSRRTFVTGLAGLGALAGVGTLALAGCTTRAPSPAASTTPAADRGPSTWAALAAAATGTLLRPSSVGYGTAKLTENPRFDDAAPLGILLASSAADVAAGLAFARNSKTPLAVRSGGHNYAGWSAGGASGTDVSPSLVIDTAGLRSITLSDDGSTVDIGPGAPLALVYETLGARGRAIGAGSCGTVAVGGLTLGGGVGVLSRSFGLTCDQLTGVEIVTADGVVHQASAAKDADLFWACRGGGGGSVGVVTRLTFQTQAAPTVDMWALTFPWSAAADVVAAWQQWAPTADERLWSTLKLLGGETHPRGPVVTVSGTWTGDGPVSAQLSAFLTSVGTAPLTSVATSHDYVDAMLRYAGCAGQKASACTTGDGGVLKRVSESGASSLPTVALSADGIQTLLAKVEAAQDVVGLTEGGISLDALGGAVSRVAAGDTAFVHRDAILSAQYTSTFADGVDPSSFDAYVRSFREALVPEWGEASYVNYVDASLASPGESYFGANLSRMQSIRKATDAASVFRQPHFL</sequence>
<dbReference type="Gene3D" id="3.40.462.20">
    <property type="match status" value="1"/>
</dbReference>
<keyword evidence="3" id="KW-0285">Flavoprotein</keyword>
<dbReference type="EMBL" id="BAABAU010000001">
    <property type="protein sequence ID" value="GAA4265107.1"/>
    <property type="molecule type" value="Genomic_DNA"/>
</dbReference>
<gene>
    <name evidence="7" type="ORF">GCM10022256_07190</name>
</gene>
<proteinExistence type="inferred from homology"/>
<evidence type="ECO:0000256" key="3">
    <source>
        <dbReference type="ARBA" id="ARBA00022630"/>
    </source>
</evidence>
<evidence type="ECO:0000256" key="1">
    <source>
        <dbReference type="ARBA" id="ARBA00001974"/>
    </source>
</evidence>
<comment type="cofactor">
    <cofactor evidence="1">
        <name>FAD</name>
        <dbReference type="ChEBI" id="CHEBI:57692"/>
    </cofactor>
</comment>
<dbReference type="InterPro" id="IPR006311">
    <property type="entry name" value="TAT_signal"/>
</dbReference>
<keyword evidence="4" id="KW-0274">FAD</keyword>
<reference evidence="8" key="1">
    <citation type="journal article" date="2019" name="Int. J. Syst. Evol. Microbiol.">
        <title>The Global Catalogue of Microorganisms (GCM) 10K type strain sequencing project: providing services to taxonomists for standard genome sequencing and annotation.</title>
        <authorList>
            <consortium name="The Broad Institute Genomics Platform"/>
            <consortium name="The Broad Institute Genome Sequencing Center for Infectious Disease"/>
            <person name="Wu L."/>
            <person name="Ma J."/>
        </authorList>
    </citation>
    <scope>NUCLEOTIDE SEQUENCE [LARGE SCALE GENOMIC DNA]</scope>
    <source>
        <strain evidence="8">JCM 17442</strain>
    </source>
</reference>
<keyword evidence="5" id="KW-0560">Oxidoreductase</keyword>
<dbReference type="Pfam" id="PF01565">
    <property type="entry name" value="FAD_binding_4"/>
    <property type="match status" value="1"/>
</dbReference>
<dbReference type="PROSITE" id="PS00862">
    <property type="entry name" value="OX2_COVAL_FAD"/>
    <property type="match status" value="1"/>
</dbReference>
<dbReference type="PROSITE" id="PS51318">
    <property type="entry name" value="TAT"/>
    <property type="match status" value="1"/>
</dbReference>
<evidence type="ECO:0000256" key="5">
    <source>
        <dbReference type="ARBA" id="ARBA00023002"/>
    </source>
</evidence>
<dbReference type="PANTHER" id="PTHR42973">
    <property type="entry name" value="BINDING OXIDOREDUCTASE, PUTATIVE (AFU_ORTHOLOGUE AFUA_1G17690)-RELATED"/>
    <property type="match status" value="1"/>
</dbReference>
<evidence type="ECO:0000259" key="6">
    <source>
        <dbReference type="PROSITE" id="PS51387"/>
    </source>
</evidence>
<dbReference type="InterPro" id="IPR016169">
    <property type="entry name" value="FAD-bd_PCMH_sub2"/>
</dbReference>
<comment type="similarity">
    <text evidence="2">Belongs to the oxygen-dependent FAD-linked oxidoreductase family.</text>
</comment>
<dbReference type="Gene3D" id="3.30.465.10">
    <property type="match status" value="1"/>
</dbReference>
<evidence type="ECO:0000256" key="4">
    <source>
        <dbReference type="ARBA" id="ARBA00022827"/>
    </source>
</evidence>
<evidence type="ECO:0000313" key="8">
    <source>
        <dbReference type="Proteomes" id="UP001501594"/>
    </source>
</evidence>
<dbReference type="PANTHER" id="PTHR42973:SF39">
    <property type="entry name" value="FAD-BINDING PCMH-TYPE DOMAIN-CONTAINING PROTEIN"/>
    <property type="match status" value="1"/>
</dbReference>